<evidence type="ECO:0000256" key="2">
    <source>
        <dbReference type="ARBA" id="ARBA00023012"/>
    </source>
</evidence>
<evidence type="ECO:0000256" key="4">
    <source>
        <dbReference type="ARBA" id="ARBA00023125"/>
    </source>
</evidence>
<keyword evidence="4 7" id="KW-0238">DNA-binding</keyword>
<dbReference type="SMART" id="SM00862">
    <property type="entry name" value="Trans_reg_C"/>
    <property type="match status" value="1"/>
</dbReference>
<dbReference type="PANTHER" id="PTHR48111:SF22">
    <property type="entry name" value="REGULATOR OF RPOS"/>
    <property type="match status" value="1"/>
</dbReference>
<dbReference type="SMART" id="SM00448">
    <property type="entry name" value="REC"/>
    <property type="match status" value="1"/>
</dbReference>
<evidence type="ECO:0000259" key="8">
    <source>
        <dbReference type="PROSITE" id="PS50110"/>
    </source>
</evidence>
<evidence type="ECO:0000256" key="6">
    <source>
        <dbReference type="PROSITE-ProRule" id="PRU00169"/>
    </source>
</evidence>
<dbReference type="GO" id="GO:0003677">
    <property type="term" value="F:DNA binding"/>
    <property type="evidence" value="ECO:0007669"/>
    <property type="project" value="UniProtKB-KW"/>
</dbReference>
<dbReference type="InterPro" id="IPR011006">
    <property type="entry name" value="CheY-like_superfamily"/>
</dbReference>
<dbReference type="Pfam" id="PF00072">
    <property type="entry name" value="Response_reg"/>
    <property type="match status" value="1"/>
</dbReference>
<evidence type="ECO:0000256" key="1">
    <source>
        <dbReference type="ARBA" id="ARBA00022553"/>
    </source>
</evidence>
<dbReference type="InterPro" id="IPR036388">
    <property type="entry name" value="WH-like_DNA-bd_sf"/>
</dbReference>
<dbReference type="EMBL" id="PDWN01000006">
    <property type="protein sequence ID" value="KAF1695094.1"/>
    <property type="molecule type" value="Genomic_DNA"/>
</dbReference>
<proteinExistence type="predicted"/>
<evidence type="ECO:0000313" key="10">
    <source>
        <dbReference type="EMBL" id="KAF1695094.1"/>
    </source>
</evidence>
<dbReference type="InterPro" id="IPR016032">
    <property type="entry name" value="Sig_transdc_resp-reg_C-effctor"/>
</dbReference>
<keyword evidence="2" id="KW-0902">Two-component regulatory system</keyword>
<feature type="modified residue" description="4-aspartylphosphate" evidence="6">
    <location>
        <position position="58"/>
    </location>
</feature>
<dbReference type="CDD" id="cd00383">
    <property type="entry name" value="trans_reg_C"/>
    <property type="match status" value="1"/>
</dbReference>
<dbReference type="PROSITE" id="PS51755">
    <property type="entry name" value="OMPR_PHOB"/>
    <property type="match status" value="1"/>
</dbReference>
<sequence length="237" mass="25414">MQTEGRPLRLLLVEDDADIAAGIGDYLGVHGVEVDFAYTATQARSHLQERAFDLVVLDVNLPGEDGLSLCRSLKHESGLRSPVLFLTARGALADKLVAFEAGAVDYMVKPFAPAELLARARAIIAHAPASGGAQLRVGAYVLELQGHLLVRGDVSLLLQATGFALLRRLMEASPGCVSREDLCSLLWEDGPPGSDPLRMHVYQLRQQLARSFGQPLIDTVRGVGYRFVAEAGDGATA</sequence>
<evidence type="ECO:0000256" key="3">
    <source>
        <dbReference type="ARBA" id="ARBA00023015"/>
    </source>
</evidence>
<evidence type="ECO:0000313" key="11">
    <source>
        <dbReference type="Proteomes" id="UP000788419"/>
    </source>
</evidence>
<name>A0ABQ6Z821_9GAMM</name>
<dbReference type="RefSeq" id="WP_162410002.1">
    <property type="nucleotide sequence ID" value="NZ_PDWN01000006.1"/>
</dbReference>
<dbReference type="SUPFAM" id="SSF46894">
    <property type="entry name" value="C-terminal effector domain of the bipartite response regulators"/>
    <property type="match status" value="1"/>
</dbReference>
<keyword evidence="1 6" id="KW-0597">Phosphoprotein</keyword>
<feature type="domain" description="OmpR/PhoB-type" evidence="9">
    <location>
        <begin position="132"/>
        <end position="229"/>
    </location>
</feature>
<evidence type="ECO:0000256" key="7">
    <source>
        <dbReference type="PROSITE-ProRule" id="PRU01091"/>
    </source>
</evidence>
<accession>A0ABQ6Z821</accession>
<keyword evidence="3" id="KW-0805">Transcription regulation</keyword>
<dbReference type="InterPro" id="IPR039420">
    <property type="entry name" value="WalR-like"/>
</dbReference>
<dbReference type="Gene3D" id="1.10.10.10">
    <property type="entry name" value="Winged helix-like DNA-binding domain superfamily/Winged helix DNA-binding domain"/>
    <property type="match status" value="1"/>
</dbReference>
<gene>
    <name evidence="10" type="ORF">CSC65_07725</name>
</gene>
<organism evidence="10 11">
    <name type="scientific">Pseudoxanthomonas daejeonensis</name>
    <dbReference type="NCBI Taxonomy" id="266062"/>
    <lineage>
        <taxon>Bacteria</taxon>
        <taxon>Pseudomonadati</taxon>
        <taxon>Pseudomonadota</taxon>
        <taxon>Gammaproteobacteria</taxon>
        <taxon>Lysobacterales</taxon>
        <taxon>Lysobacteraceae</taxon>
        <taxon>Pseudoxanthomonas</taxon>
    </lineage>
</organism>
<protein>
    <submittedName>
        <fullName evidence="10">DNA-binding response regulator</fullName>
    </submittedName>
</protein>
<dbReference type="PANTHER" id="PTHR48111">
    <property type="entry name" value="REGULATOR OF RPOS"/>
    <property type="match status" value="1"/>
</dbReference>
<dbReference type="Proteomes" id="UP000788419">
    <property type="component" value="Unassembled WGS sequence"/>
</dbReference>
<dbReference type="Gene3D" id="3.40.50.2300">
    <property type="match status" value="1"/>
</dbReference>
<dbReference type="InterPro" id="IPR001789">
    <property type="entry name" value="Sig_transdc_resp-reg_receiver"/>
</dbReference>
<evidence type="ECO:0000256" key="5">
    <source>
        <dbReference type="ARBA" id="ARBA00023163"/>
    </source>
</evidence>
<reference evidence="10 11" key="1">
    <citation type="submission" date="2017-10" db="EMBL/GenBank/DDBJ databases">
        <title>Whole genome sequencing of members of genus Pseudoxanthomonas.</title>
        <authorList>
            <person name="Kumar S."/>
            <person name="Bansal K."/>
            <person name="Kaur A."/>
            <person name="Patil P."/>
            <person name="Sharma S."/>
            <person name="Patil P.B."/>
        </authorList>
    </citation>
    <scope>NUCLEOTIDE SEQUENCE [LARGE SCALE GENOMIC DNA]</scope>
    <source>
        <strain evidence="10 11">DSM 17801</strain>
    </source>
</reference>
<keyword evidence="5" id="KW-0804">Transcription</keyword>
<comment type="caution">
    <text evidence="10">The sequence shown here is derived from an EMBL/GenBank/DDBJ whole genome shotgun (WGS) entry which is preliminary data.</text>
</comment>
<dbReference type="PROSITE" id="PS50110">
    <property type="entry name" value="RESPONSE_REGULATORY"/>
    <property type="match status" value="1"/>
</dbReference>
<dbReference type="SUPFAM" id="SSF52172">
    <property type="entry name" value="CheY-like"/>
    <property type="match status" value="1"/>
</dbReference>
<feature type="domain" description="Response regulatory" evidence="8">
    <location>
        <begin position="9"/>
        <end position="124"/>
    </location>
</feature>
<keyword evidence="11" id="KW-1185">Reference proteome</keyword>
<dbReference type="Pfam" id="PF00486">
    <property type="entry name" value="Trans_reg_C"/>
    <property type="match status" value="1"/>
</dbReference>
<feature type="DNA-binding region" description="OmpR/PhoB-type" evidence="7">
    <location>
        <begin position="132"/>
        <end position="229"/>
    </location>
</feature>
<dbReference type="CDD" id="cd17574">
    <property type="entry name" value="REC_OmpR"/>
    <property type="match status" value="1"/>
</dbReference>
<dbReference type="InterPro" id="IPR001867">
    <property type="entry name" value="OmpR/PhoB-type_DNA-bd"/>
</dbReference>
<evidence type="ECO:0000259" key="9">
    <source>
        <dbReference type="PROSITE" id="PS51755"/>
    </source>
</evidence>